<organism evidence="2 3">
    <name type="scientific">Mesorhizobium alhagi CCNWXJ12-2</name>
    <dbReference type="NCBI Taxonomy" id="1107882"/>
    <lineage>
        <taxon>Bacteria</taxon>
        <taxon>Pseudomonadati</taxon>
        <taxon>Pseudomonadota</taxon>
        <taxon>Alphaproteobacteria</taxon>
        <taxon>Hyphomicrobiales</taxon>
        <taxon>Phyllobacteriaceae</taxon>
        <taxon>Allomesorhizobium</taxon>
    </lineage>
</organism>
<dbReference type="PATRIC" id="fig|1107882.3.peg.4424"/>
<dbReference type="Proteomes" id="UP000003250">
    <property type="component" value="Unassembled WGS sequence"/>
</dbReference>
<dbReference type="EMBL" id="AHAM01000184">
    <property type="protein sequence ID" value="EHK55016.1"/>
    <property type="molecule type" value="Genomic_DNA"/>
</dbReference>
<sequence>MYGSKYDWNGDITRRRNRFRRLRSGLIAAGAAALVAWLATTWYF</sequence>
<accession>H0HWH3</accession>
<keyword evidence="1" id="KW-0472">Membrane</keyword>
<keyword evidence="1" id="KW-1133">Transmembrane helix</keyword>
<keyword evidence="1" id="KW-0812">Transmembrane</keyword>
<dbReference type="AlphaFoldDB" id="H0HWH3"/>
<evidence type="ECO:0000256" key="1">
    <source>
        <dbReference type="SAM" id="Phobius"/>
    </source>
</evidence>
<protein>
    <submittedName>
        <fullName evidence="2">Uncharacterized protein</fullName>
    </submittedName>
</protein>
<proteinExistence type="predicted"/>
<name>H0HWH3_9HYPH</name>
<reference evidence="2 3" key="1">
    <citation type="journal article" date="2012" name="J. Bacteriol.">
        <title>Draft Genome Sequence of Mesorhizobium alhagi CCNWXJ12-2T, a Novel Salt-Resistant Species Isolated from the Desert of Northwestern China.</title>
        <authorList>
            <person name="Zhou M."/>
            <person name="Chen W."/>
            <person name="Chen H."/>
            <person name="Wei G."/>
        </authorList>
    </citation>
    <scope>NUCLEOTIDE SEQUENCE [LARGE SCALE GENOMIC DNA]</scope>
    <source>
        <strain evidence="2 3">CCNWXJ12-2</strain>
    </source>
</reference>
<feature type="transmembrane region" description="Helical" evidence="1">
    <location>
        <begin position="24"/>
        <end position="43"/>
    </location>
</feature>
<dbReference type="RefSeq" id="WP_008838130.1">
    <property type="nucleotide sequence ID" value="NZ_AHAM01000184.1"/>
</dbReference>
<evidence type="ECO:0000313" key="2">
    <source>
        <dbReference type="EMBL" id="EHK55016.1"/>
    </source>
</evidence>
<gene>
    <name evidence="2" type="ORF">MAXJ12_22666</name>
</gene>
<keyword evidence="3" id="KW-1185">Reference proteome</keyword>
<evidence type="ECO:0000313" key="3">
    <source>
        <dbReference type="Proteomes" id="UP000003250"/>
    </source>
</evidence>